<feature type="transmembrane region" description="Helical" evidence="1">
    <location>
        <begin position="104"/>
        <end position="123"/>
    </location>
</feature>
<evidence type="ECO:0000313" key="2">
    <source>
        <dbReference type="EMBL" id="MCL9813389.1"/>
    </source>
</evidence>
<feature type="transmembrane region" description="Helical" evidence="1">
    <location>
        <begin position="221"/>
        <end position="242"/>
    </location>
</feature>
<accession>A0AAE3K713</accession>
<dbReference type="Proteomes" id="UP001202674">
    <property type="component" value="Unassembled WGS sequence"/>
</dbReference>
<keyword evidence="3" id="KW-1185">Reference proteome</keyword>
<keyword evidence="1" id="KW-0472">Membrane</keyword>
<comment type="caution">
    <text evidence="2">The sequence shown here is derived from an EMBL/GenBank/DDBJ whole genome shotgun (WGS) entry which is preliminary data.</text>
</comment>
<keyword evidence="1" id="KW-0812">Transmembrane</keyword>
<dbReference type="AlphaFoldDB" id="A0AAE3K713"/>
<feature type="transmembrane region" description="Helical" evidence="1">
    <location>
        <begin position="129"/>
        <end position="146"/>
    </location>
</feature>
<feature type="transmembrane region" description="Helical" evidence="1">
    <location>
        <begin position="158"/>
        <end position="176"/>
    </location>
</feature>
<protein>
    <submittedName>
        <fullName evidence="2">Uncharacterized protein</fullName>
    </submittedName>
</protein>
<keyword evidence="1" id="KW-1133">Transmembrane helix</keyword>
<sequence>MGTVNNEVDLAESTNDYEDVRKRRSVLGTIRNGTFYLSLVLAGVLSVLFLPELLGTLATGWSASGAAELGIHRLHIMGIATVVTVFLLGLFAQAYRPKDRIASMWGAFIVIAAITAGTVWYGVGRPEEVIPFFLLTGIALVAHPAGRRLFRRGDSYSPALLGLVALAAVPLLAFISTQLGASTGTLDSHGIMGHHVMMAGLAVAPLAYGAFAALGFDGWRLASWLAALPMGYYGLMSISFPAQSSSAGVLWGSAAIIWALAFVITAEYSRRSGSDVLRRSR</sequence>
<dbReference type="EMBL" id="JAKRVY010000003">
    <property type="protein sequence ID" value="MCL9813389.1"/>
    <property type="molecule type" value="Genomic_DNA"/>
</dbReference>
<name>A0AAE3K713_9EURY</name>
<organism evidence="2 3">
    <name type="scientific">Natranaeroarchaeum aerophilus</name>
    <dbReference type="NCBI Taxonomy" id="2917711"/>
    <lineage>
        <taxon>Archaea</taxon>
        <taxon>Methanobacteriati</taxon>
        <taxon>Methanobacteriota</taxon>
        <taxon>Stenosarchaea group</taxon>
        <taxon>Halobacteria</taxon>
        <taxon>Halobacteriales</taxon>
        <taxon>Natronoarchaeaceae</taxon>
        <taxon>Natranaeroarchaeum</taxon>
    </lineage>
</organism>
<feature type="transmembrane region" description="Helical" evidence="1">
    <location>
        <begin position="196"/>
        <end position="214"/>
    </location>
</feature>
<reference evidence="2 3" key="1">
    <citation type="journal article" date="2022" name="Syst. Appl. Microbiol.">
        <title>Natronocalculus amylovorans gen. nov., sp. nov., and Natranaeroarchaeum aerophilus sp. nov., dominant culturable amylolytic natronoarchaea from hypersaline soda lakes in southwestern Siberia.</title>
        <authorList>
            <person name="Sorokin D.Y."/>
            <person name="Elcheninov A.G."/>
            <person name="Khizhniak T.V."/>
            <person name="Koenen M."/>
            <person name="Bale N.J."/>
            <person name="Damste J.S.S."/>
            <person name="Kublanov I.V."/>
        </authorList>
    </citation>
    <scope>NUCLEOTIDE SEQUENCE [LARGE SCALE GENOMIC DNA]</scope>
    <source>
        <strain evidence="2 3">AArc-St1-1</strain>
    </source>
</reference>
<proteinExistence type="predicted"/>
<gene>
    <name evidence="2" type="ORF">AArcSt11_06935</name>
</gene>
<feature type="transmembrane region" description="Helical" evidence="1">
    <location>
        <begin position="33"/>
        <end position="54"/>
    </location>
</feature>
<evidence type="ECO:0000313" key="3">
    <source>
        <dbReference type="Proteomes" id="UP001202674"/>
    </source>
</evidence>
<dbReference type="RefSeq" id="WP_250595786.1">
    <property type="nucleotide sequence ID" value="NZ_JAKRVY010000003.1"/>
</dbReference>
<feature type="transmembrane region" description="Helical" evidence="1">
    <location>
        <begin position="248"/>
        <end position="269"/>
    </location>
</feature>
<evidence type="ECO:0000256" key="1">
    <source>
        <dbReference type="SAM" id="Phobius"/>
    </source>
</evidence>
<feature type="transmembrane region" description="Helical" evidence="1">
    <location>
        <begin position="74"/>
        <end position="92"/>
    </location>
</feature>